<dbReference type="Gene3D" id="1.10.287.130">
    <property type="match status" value="1"/>
</dbReference>
<reference evidence="11" key="1">
    <citation type="journal article" date="2019" name="Int. J. Syst. Evol. Microbiol.">
        <title>The Global Catalogue of Microorganisms (GCM) 10K type strain sequencing project: providing services to taxonomists for standard genome sequencing and annotation.</title>
        <authorList>
            <consortium name="The Broad Institute Genomics Platform"/>
            <consortium name="The Broad Institute Genome Sequencing Center for Infectious Disease"/>
            <person name="Wu L."/>
            <person name="Ma J."/>
        </authorList>
    </citation>
    <scope>NUCLEOTIDE SEQUENCE [LARGE SCALE GENOMIC DNA]</scope>
    <source>
        <strain evidence="11">TBRC 5832</strain>
    </source>
</reference>
<dbReference type="InterPro" id="IPR050736">
    <property type="entry name" value="Sensor_HK_Regulatory"/>
</dbReference>
<dbReference type="InterPro" id="IPR000014">
    <property type="entry name" value="PAS"/>
</dbReference>
<keyword evidence="4" id="KW-0597">Phosphoprotein</keyword>
<dbReference type="EMBL" id="JBHSBL010000019">
    <property type="protein sequence ID" value="MFC4068974.1"/>
    <property type="molecule type" value="Genomic_DNA"/>
</dbReference>
<dbReference type="SUPFAM" id="SSF55781">
    <property type="entry name" value="GAF domain-like"/>
    <property type="match status" value="1"/>
</dbReference>
<evidence type="ECO:0000259" key="9">
    <source>
        <dbReference type="PROSITE" id="PS50112"/>
    </source>
</evidence>
<evidence type="ECO:0000256" key="1">
    <source>
        <dbReference type="ARBA" id="ARBA00000085"/>
    </source>
</evidence>
<comment type="catalytic activity">
    <reaction evidence="1">
        <text>ATP + protein L-histidine = ADP + protein N-phospho-L-histidine.</text>
        <dbReference type="EC" id="2.7.13.3"/>
    </reaction>
</comment>
<keyword evidence="7" id="KW-0902">Two-component regulatory system</keyword>
<sequence>MSGPGPMASDAVLAVMSEAYFAVTLDGRVVEWNPAAESTFGWSRAEAYGQDIAELIVPQRHRATYLAGLARLADGDPGRLLERRPQLTAVHRDGHELPVETTLTLTGSGPGRIVHALAHDVSAALRGTRFTMVEAAVSRGLAEAPTSSNAAARVVEALGVRMGWPVSELWLIDEQRQVLTCAARHNRANRDLAHFAISELESGVSLPGAVIESGRVRWIPDLTVDTTSPRSRVAARTGLRVAVGVPIRTGARVLGALCVYGDRAEKPDATLISLLSGLAAHVGQYLERRRAEELAIDLARTKDEFVSMVTHELRNPLAVILGTLDLLDDDHDAGHHAGLTADERRQHLRTIGRCAERLNVMTNDLLDLARLESGAMNVRMTPLDLSELLAESIATTTITAEAKDLAVRADLPPHLPVYGDPDRLRQVADNLLSNAVKYTPHGGSVTVSAAPDANSPGWVTWTVTDTGIGIPPEERSRLFRRFYRASTAVQARIPGTGLGLVITRTIIERHQGTITVADGTGPGTTFVIRLPRKPLPLIHA</sequence>
<dbReference type="RefSeq" id="WP_378069855.1">
    <property type="nucleotide sequence ID" value="NZ_JBHSBL010000019.1"/>
</dbReference>
<evidence type="ECO:0000256" key="4">
    <source>
        <dbReference type="ARBA" id="ARBA00022553"/>
    </source>
</evidence>
<gene>
    <name evidence="10" type="ORF">ACFO0C_28925</name>
</gene>
<evidence type="ECO:0000313" key="10">
    <source>
        <dbReference type="EMBL" id="MFC4068974.1"/>
    </source>
</evidence>
<dbReference type="CDD" id="cd00082">
    <property type="entry name" value="HisKA"/>
    <property type="match status" value="1"/>
</dbReference>
<dbReference type="SMART" id="SM00065">
    <property type="entry name" value="GAF"/>
    <property type="match status" value="1"/>
</dbReference>
<proteinExistence type="predicted"/>
<dbReference type="InterPro" id="IPR003018">
    <property type="entry name" value="GAF"/>
</dbReference>
<dbReference type="InterPro" id="IPR003594">
    <property type="entry name" value="HATPase_dom"/>
</dbReference>
<evidence type="ECO:0000259" key="8">
    <source>
        <dbReference type="PROSITE" id="PS50109"/>
    </source>
</evidence>
<name>A0ABV8IYF2_9ACTN</name>
<feature type="domain" description="PAS" evidence="9">
    <location>
        <begin position="12"/>
        <end position="76"/>
    </location>
</feature>
<keyword evidence="6" id="KW-0418">Kinase</keyword>
<organism evidence="10 11">
    <name type="scientific">Actinoplanes subglobosus</name>
    <dbReference type="NCBI Taxonomy" id="1547892"/>
    <lineage>
        <taxon>Bacteria</taxon>
        <taxon>Bacillati</taxon>
        <taxon>Actinomycetota</taxon>
        <taxon>Actinomycetes</taxon>
        <taxon>Micromonosporales</taxon>
        <taxon>Micromonosporaceae</taxon>
        <taxon>Actinoplanes</taxon>
    </lineage>
</organism>
<dbReference type="InterPro" id="IPR035965">
    <property type="entry name" value="PAS-like_dom_sf"/>
</dbReference>
<dbReference type="InterPro" id="IPR036890">
    <property type="entry name" value="HATPase_C_sf"/>
</dbReference>
<protein>
    <recommendedName>
        <fullName evidence="3">histidine kinase</fullName>
        <ecNumber evidence="3">2.7.13.3</ecNumber>
    </recommendedName>
</protein>
<dbReference type="SMART" id="SM00091">
    <property type="entry name" value="PAS"/>
    <property type="match status" value="1"/>
</dbReference>
<dbReference type="Pfam" id="PF13185">
    <property type="entry name" value="GAF_2"/>
    <property type="match status" value="1"/>
</dbReference>
<dbReference type="InterPro" id="IPR036097">
    <property type="entry name" value="HisK_dim/P_sf"/>
</dbReference>
<dbReference type="Gene3D" id="3.30.450.40">
    <property type="match status" value="1"/>
</dbReference>
<dbReference type="Proteomes" id="UP001595867">
    <property type="component" value="Unassembled WGS sequence"/>
</dbReference>
<keyword evidence="10" id="KW-0547">Nucleotide-binding</keyword>
<accession>A0ABV8IYF2</accession>
<dbReference type="Pfam" id="PF00512">
    <property type="entry name" value="HisKA"/>
    <property type="match status" value="1"/>
</dbReference>
<dbReference type="InterPro" id="IPR003661">
    <property type="entry name" value="HisK_dim/P_dom"/>
</dbReference>
<dbReference type="PROSITE" id="PS50112">
    <property type="entry name" value="PAS"/>
    <property type="match status" value="1"/>
</dbReference>
<evidence type="ECO:0000256" key="6">
    <source>
        <dbReference type="ARBA" id="ARBA00022777"/>
    </source>
</evidence>
<dbReference type="SMART" id="SM00387">
    <property type="entry name" value="HATPase_c"/>
    <property type="match status" value="1"/>
</dbReference>
<dbReference type="Pfam" id="PF00989">
    <property type="entry name" value="PAS"/>
    <property type="match status" value="1"/>
</dbReference>
<dbReference type="GO" id="GO:0005524">
    <property type="term" value="F:ATP binding"/>
    <property type="evidence" value="ECO:0007669"/>
    <property type="project" value="UniProtKB-KW"/>
</dbReference>
<dbReference type="Gene3D" id="3.30.450.20">
    <property type="entry name" value="PAS domain"/>
    <property type="match status" value="1"/>
</dbReference>
<comment type="subcellular location">
    <subcellularLocation>
        <location evidence="2">Cell membrane</location>
    </subcellularLocation>
</comment>
<keyword evidence="10" id="KW-0067">ATP-binding</keyword>
<keyword evidence="11" id="KW-1185">Reference proteome</keyword>
<dbReference type="SMART" id="SM00388">
    <property type="entry name" value="HisKA"/>
    <property type="match status" value="1"/>
</dbReference>
<keyword evidence="5" id="KW-0808">Transferase</keyword>
<dbReference type="PRINTS" id="PR00344">
    <property type="entry name" value="BCTRLSENSOR"/>
</dbReference>
<dbReference type="NCBIfam" id="TIGR00229">
    <property type="entry name" value="sensory_box"/>
    <property type="match status" value="1"/>
</dbReference>
<evidence type="ECO:0000256" key="7">
    <source>
        <dbReference type="ARBA" id="ARBA00023012"/>
    </source>
</evidence>
<evidence type="ECO:0000313" key="11">
    <source>
        <dbReference type="Proteomes" id="UP001595867"/>
    </source>
</evidence>
<dbReference type="SUPFAM" id="SSF47384">
    <property type="entry name" value="Homodimeric domain of signal transducing histidine kinase"/>
    <property type="match status" value="1"/>
</dbReference>
<evidence type="ECO:0000256" key="3">
    <source>
        <dbReference type="ARBA" id="ARBA00012438"/>
    </source>
</evidence>
<dbReference type="Gene3D" id="3.30.565.10">
    <property type="entry name" value="Histidine kinase-like ATPase, C-terminal domain"/>
    <property type="match status" value="1"/>
</dbReference>
<dbReference type="SUPFAM" id="SSF55785">
    <property type="entry name" value="PYP-like sensor domain (PAS domain)"/>
    <property type="match status" value="1"/>
</dbReference>
<dbReference type="SUPFAM" id="SSF55874">
    <property type="entry name" value="ATPase domain of HSP90 chaperone/DNA topoisomerase II/histidine kinase"/>
    <property type="match status" value="1"/>
</dbReference>
<dbReference type="InterPro" id="IPR005467">
    <property type="entry name" value="His_kinase_dom"/>
</dbReference>
<dbReference type="PANTHER" id="PTHR43711:SF1">
    <property type="entry name" value="HISTIDINE KINASE 1"/>
    <property type="match status" value="1"/>
</dbReference>
<evidence type="ECO:0000256" key="5">
    <source>
        <dbReference type="ARBA" id="ARBA00022679"/>
    </source>
</evidence>
<dbReference type="Pfam" id="PF02518">
    <property type="entry name" value="HATPase_c"/>
    <property type="match status" value="1"/>
</dbReference>
<comment type="caution">
    <text evidence="10">The sequence shown here is derived from an EMBL/GenBank/DDBJ whole genome shotgun (WGS) entry which is preliminary data.</text>
</comment>
<dbReference type="PROSITE" id="PS50109">
    <property type="entry name" value="HIS_KIN"/>
    <property type="match status" value="1"/>
</dbReference>
<dbReference type="EC" id="2.7.13.3" evidence="3"/>
<dbReference type="InterPro" id="IPR029016">
    <property type="entry name" value="GAF-like_dom_sf"/>
</dbReference>
<dbReference type="InterPro" id="IPR013767">
    <property type="entry name" value="PAS_fold"/>
</dbReference>
<dbReference type="PANTHER" id="PTHR43711">
    <property type="entry name" value="TWO-COMPONENT HISTIDINE KINASE"/>
    <property type="match status" value="1"/>
</dbReference>
<dbReference type="CDD" id="cd00130">
    <property type="entry name" value="PAS"/>
    <property type="match status" value="1"/>
</dbReference>
<feature type="domain" description="Histidine kinase" evidence="8">
    <location>
        <begin position="308"/>
        <end position="534"/>
    </location>
</feature>
<dbReference type="InterPro" id="IPR004358">
    <property type="entry name" value="Sig_transdc_His_kin-like_C"/>
</dbReference>
<evidence type="ECO:0000256" key="2">
    <source>
        <dbReference type="ARBA" id="ARBA00004236"/>
    </source>
</evidence>